<comment type="caution">
    <text evidence="1">The sequence shown here is derived from an EMBL/GenBank/DDBJ whole genome shotgun (WGS) entry which is preliminary data.</text>
</comment>
<organism evidence="1 2">
    <name type="scientific">Solirubrobacter phytolaccae</name>
    <dbReference type="NCBI Taxonomy" id="1404360"/>
    <lineage>
        <taxon>Bacteria</taxon>
        <taxon>Bacillati</taxon>
        <taxon>Actinomycetota</taxon>
        <taxon>Thermoleophilia</taxon>
        <taxon>Solirubrobacterales</taxon>
        <taxon>Solirubrobacteraceae</taxon>
        <taxon>Solirubrobacter</taxon>
    </lineage>
</organism>
<accession>A0A9X3NC19</accession>
<keyword evidence="2" id="KW-1185">Reference proteome</keyword>
<reference evidence="1" key="1">
    <citation type="submission" date="2022-10" db="EMBL/GenBank/DDBJ databases">
        <title>The WGS of Solirubrobacter phytolaccae KCTC 29190.</title>
        <authorList>
            <person name="Jiang Z."/>
        </authorList>
    </citation>
    <scope>NUCLEOTIDE SEQUENCE</scope>
    <source>
        <strain evidence="1">KCTC 29190</strain>
    </source>
</reference>
<dbReference type="InterPro" id="IPR008757">
    <property type="entry name" value="Peptidase_M6-like_domain"/>
</dbReference>
<dbReference type="NCBIfam" id="TIGR03296">
    <property type="entry name" value="M6dom_TIGR03296"/>
    <property type="match status" value="1"/>
</dbReference>
<keyword evidence="1" id="KW-0645">Protease</keyword>
<dbReference type="EMBL" id="JAPDDP010000058">
    <property type="protein sequence ID" value="MDA0183668.1"/>
    <property type="molecule type" value="Genomic_DNA"/>
</dbReference>
<dbReference type="AlphaFoldDB" id="A0A9X3NC19"/>
<keyword evidence="1" id="KW-0378">Hydrolase</keyword>
<name>A0A9X3NC19_9ACTN</name>
<dbReference type="RefSeq" id="WP_270028079.1">
    <property type="nucleotide sequence ID" value="NZ_JAPDDP010000058.1"/>
</dbReference>
<evidence type="ECO:0000313" key="2">
    <source>
        <dbReference type="Proteomes" id="UP001147653"/>
    </source>
</evidence>
<gene>
    <name evidence="1" type="ORF">OJ997_25390</name>
</gene>
<dbReference type="GO" id="GO:0008237">
    <property type="term" value="F:metallopeptidase activity"/>
    <property type="evidence" value="ECO:0007669"/>
    <property type="project" value="UniProtKB-KW"/>
</dbReference>
<sequence>MIASLLLAPPALAQTPALAPLDAQSPTWPDDATWNDYKALPGTNYADPTVQPTVKKWKVALVLADFPDREYAVTQPAGSTIYGNPTTEAHSVPRAEVPAFYRDFLNKPSALNHEQTLNRYWMENTYGKYGVELTSFGVYRMPFRAYQYFQQQYGAANQCPTPTETPCNKNFRNDIRAAWAAEVGDAVISSFDNVFYVAAGQDQSSTWQEFGEMRFLNQDSVGDAFGPKAYDPSLANWGRTRYIPWTAWAASTNIWPNAVITGPPPLNSTEGESSGMATYAHELTHNLGILDNYNNPFNTIPQRAATGPWDMMSRGSFNGPGGTHTRWMIPATQGGSLGSQHNLRNKLKLGFVENKNVLQLNRNGLAQSGMAVADVTARETDPGNGLAGVRIALDGTVGDQAAPCDVNTNPLCDGVRRQGTGVTGKYNAFTVEAVQQIGSDSFVPSQGVLISKIKTSESQSCGTFNCFVWIIDANPQDVNKVDFTRPDGSVSKVTIGDPRQLVDATFNAGVNSGSQYEWVDEANRLHFYVVDLRTDASGIVHYKIAVRSLDGAGPQTRGVTLASAPAEPVGEGQWATCTFPLRNTGVAAATAAGLHPQDANPWLGSDVYRLSASATGEGWTAQLKNALAAVPFGETVRVPVYVARAAGAAASGSVTLKAVSESDPSKSATAVCGVSTGNVGGTVPATLSLALDGPTALGVMVPGYGRDYTTTTDAHVTSTAGNAALSVVDPSTVAAGRLVNGTYALAQPLQLNARGGAYTPLGSSPASLFSWSGPVSNDLVTIGFKQPISANEPLRTGNYGKTVVFTLSTTEP</sequence>
<proteinExistence type="predicted"/>
<dbReference type="GO" id="GO:0006508">
    <property type="term" value="P:proteolysis"/>
    <property type="evidence" value="ECO:0007669"/>
    <property type="project" value="InterPro"/>
</dbReference>
<dbReference type="SUPFAM" id="SSF55486">
    <property type="entry name" value="Metalloproteases ('zincins'), catalytic domain"/>
    <property type="match status" value="1"/>
</dbReference>
<evidence type="ECO:0000313" key="1">
    <source>
        <dbReference type="EMBL" id="MDA0183668.1"/>
    </source>
</evidence>
<dbReference type="Proteomes" id="UP001147653">
    <property type="component" value="Unassembled WGS sequence"/>
</dbReference>
<keyword evidence="1" id="KW-0482">Metalloprotease</keyword>
<protein>
    <submittedName>
        <fullName evidence="1">M6 family metalloprotease domain-containing protein</fullName>
    </submittedName>
</protein>